<keyword evidence="2" id="KW-0472">Membrane</keyword>
<dbReference type="Proteomes" id="UP000008068">
    <property type="component" value="Unassembled WGS sequence"/>
</dbReference>
<evidence type="ECO:0000313" key="4">
    <source>
        <dbReference type="EMBL" id="EGT37626.1"/>
    </source>
</evidence>
<evidence type="ECO:0000256" key="1">
    <source>
        <dbReference type="SAM" id="Coils"/>
    </source>
</evidence>
<feature type="signal peptide" evidence="3">
    <location>
        <begin position="1"/>
        <end position="20"/>
    </location>
</feature>
<dbReference type="eggNOG" id="ENOG502R8Q6">
    <property type="taxonomic scope" value="Eukaryota"/>
</dbReference>
<keyword evidence="2" id="KW-1133">Transmembrane helix</keyword>
<name>G0NTZ8_CAEBE</name>
<feature type="transmembrane region" description="Helical" evidence="2">
    <location>
        <begin position="70"/>
        <end position="91"/>
    </location>
</feature>
<keyword evidence="5" id="KW-1185">Reference proteome</keyword>
<organism evidence="5">
    <name type="scientific">Caenorhabditis brenneri</name>
    <name type="common">Nematode worm</name>
    <dbReference type="NCBI Taxonomy" id="135651"/>
    <lineage>
        <taxon>Eukaryota</taxon>
        <taxon>Metazoa</taxon>
        <taxon>Ecdysozoa</taxon>
        <taxon>Nematoda</taxon>
        <taxon>Chromadorea</taxon>
        <taxon>Rhabditida</taxon>
        <taxon>Rhabditina</taxon>
        <taxon>Rhabditomorpha</taxon>
        <taxon>Rhabditoidea</taxon>
        <taxon>Rhabditidae</taxon>
        <taxon>Peloderinae</taxon>
        <taxon>Caenorhabditis</taxon>
    </lineage>
</organism>
<keyword evidence="2" id="KW-0812">Transmembrane</keyword>
<dbReference type="OMA" id="NCAYLVL"/>
<evidence type="ECO:0000313" key="5">
    <source>
        <dbReference type="Proteomes" id="UP000008068"/>
    </source>
</evidence>
<evidence type="ECO:0000256" key="2">
    <source>
        <dbReference type="SAM" id="Phobius"/>
    </source>
</evidence>
<keyword evidence="1" id="KW-0175">Coiled coil</keyword>
<evidence type="ECO:0000256" key="3">
    <source>
        <dbReference type="SAM" id="SignalP"/>
    </source>
</evidence>
<gene>
    <name evidence="4" type="ORF">CAEBREN_04105</name>
</gene>
<dbReference type="AlphaFoldDB" id="G0NTZ8"/>
<reference evidence="5" key="1">
    <citation type="submission" date="2011-07" db="EMBL/GenBank/DDBJ databases">
        <authorList>
            <consortium name="Caenorhabditis brenneri Sequencing and Analysis Consortium"/>
            <person name="Wilson R.K."/>
        </authorList>
    </citation>
    <scope>NUCLEOTIDE SEQUENCE [LARGE SCALE GENOMIC DNA]</scope>
    <source>
        <strain evidence="5">PB2801</strain>
    </source>
</reference>
<sequence>MKSAFLLFFVLLAFCGGMYSHKSTLGNQMESLELKKFITKMQTFNVEAQQWTPNLQGACSAEMEEEFVFYLKWTLVTFFILGFLNCAYLVLKDIHHTYTVYREAELAHIEEQRRRIMDLKRRFNELVRNERIPGGRPDQERLPVE</sequence>
<dbReference type="HOGENOM" id="CLU_1788522_0_0_1"/>
<accession>G0NTZ8</accession>
<dbReference type="EMBL" id="GL379946">
    <property type="protein sequence ID" value="EGT37626.1"/>
    <property type="molecule type" value="Genomic_DNA"/>
</dbReference>
<protein>
    <submittedName>
        <fullName evidence="4">Uncharacterized protein</fullName>
    </submittedName>
</protein>
<feature type="chain" id="PRO_5003405755" evidence="3">
    <location>
        <begin position="21"/>
        <end position="145"/>
    </location>
</feature>
<dbReference type="InParanoid" id="G0NTZ8"/>
<keyword evidence="3" id="KW-0732">Signal</keyword>
<proteinExistence type="predicted"/>
<dbReference type="FunCoup" id="G0NTZ8">
    <property type="interactions" value="227"/>
</dbReference>
<feature type="coiled-coil region" evidence="1">
    <location>
        <begin position="102"/>
        <end position="129"/>
    </location>
</feature>